<dbReference type="Proteomes" id="UP000184028">
    <property type="component" value="Unassembled WGS sequence"/>
</dbReference>
<protein>
    <recommendedName>
        <fullName evidence="1">GmrSD restriction endonucleases N-terminal domain-containing protein</fullName>
    </recommendedName>
</protein>
<dbReference type="RefSeq" id="WP_073075541.1">
    <property type="nucleotide sequence ID" value="NZ_FRBT01000012.1"/>
</dbReference>
<feature type="domain" description="GmrSD restriction endonucleases N-terminal" evidence="1">
    <location>
        <begin position="10"/>
        <end position="162"/>
    </location>
</feature>
<evidence type="ECO:0000259" key="1">
    <source>
        <dbReference type="Pfam" id="PF03235"/>
    </source>
</evidence>
<dbReference type="STRING" id="946677.SAMN05444484_11290"/>
<organism evidence="2 3">
    <name type="scientific">Flavobacterium chilense</name>
    <dbReference type="NCBI Taxonomy" id="946677"/>
    <lineage>
        <taxon>Bacteria</taxon>
        <taxon>Pseudomonadati</taxon>
        <taxon>Bacteroidota</taxon>
        <taxon>Flavobacteriia</taxon>
        <taxon>Flavobacteriales</taxon>
        <taxon>Flavobacteriaceae</taxon>
        <taxon>Flavobacterium</taxon>
    </lineage>
</organism>
<name>A0A1M7MG80_9FLAO</name>
<sequence>MEVKVTNWKISTLLKKREKINEQPEYQRGKVWSTEKEALLIDSILRGIDIPKIYLRNVKNHIHEFEVADGQQRLTAIFNFYENSFKLLDKNIKGLKTDKIEEFTVGNKKYENLDKKLQQKFLETEITIALIDSCTEDEVRVLFGRLQEGVTLNPAEKRNAIISNVGKHIDSLALNHKFFEKCRISKERFKHQDYLAHVFCLIYYKNQDDLKANLIEKLYLDKSVSVLANDLRKIDEVLDLIHELDMAEGKRIINKYTFIDIFWFLYRNADNSKVNIKGFKKSFNEFENNRLDRKDDLKDLAQEKNNDSINLYNYIMNYDRSGALNESINVRANVLDNLFKKFIV</sequence>
<proteinExistence type="predicted"/>
<keyword evidence="3" id="KW-1185">Reference proteome</keyword>
<dbReference type="AlphaFoldDB" id="A0A1M7MG80"/>
<dbReference type="InterPro" id="IPR004919">
    <property type="entry name" value="GmrSD_N"/>
</dbReference>
<reference evidence="3" key="1">
    <citation type="submission" date="2016-11" db="EMBL/GenBank/DDBJ databases">
        <authorList>
            <person name="Varghese N."/>
            <person name="Submissions S."/>
        </authorList>
    </citation>
    <scope>NUCLEOTIDE SEQUENCE [LARGE SCALE GENOMIC DNA]</scope>
    <source>
        <strain evidence="3">DSM 24724</strain>
    </source>
</reference>
<evidence type="ECO:0000313" key="2">
    <source>
        <dbReference type="EMBL" id="SHM89946.1"/>
    </source>
</evidence>
<dbReference type="PANTHER" id="PTHR39639:SF1">
    <property type="entry name" value="DUF262 DOMAIN-CONTAINING PROTEIN"/>
    <property type="match status" value="1"/>
</dbReference>
<dbReference type="PANTHER" id="PTHR39639">
    <property type="entry name" value="CHROMOSOME 16, WHOLE GENOME SHOTGUN SEQUENCE"/>
    <property type="match status" value="1"/>
</dbReference>
<dbReference type="EMBL" id="FRBT01000012">
    <property type="protein sequence ID" value="SHM89946.1"/>
    <property type="molecule type" value="Genomic_DNA"/>
</dbReference>
<gene>
    <name evidence="2" type="ORF">SAMN05444484_11290</name>
</gene>
<evidence type="ECO:0000313" key="3">
    <source>
        <dbReference type="Proteomes" id="UP000184028"/>
    </source>
</evidence>
<accession>A0A1M7MG80</accession>
<dbReference type="Pfam" id="PF03235">
    <property type="entry name" value="GmrSD_N"/>
    <property type="match status" value="1"/>
</dbReference>